<reference evidence="2 3" key="1">
    <citation type="submission" date="2018-01" db="EMBL/GenBank/DDBJ databases">
        <title>G. obscuriglobus.</title>
        <authorList>
            <person name="Franke J."/>
            <person name="Blomberg W."/>
            <person name="Selmecki A."/>
        </authorList>
    </citation>
    <scope>NUCLEOTIDE SEQUENCE [LARGE SCALE GENOMIC DNA]</scope>
    <source>
        <strain evidence="2 3">DSM 5831</strain>
    </source>
</reference>
<proteinExistence type="predicted"/>
<feature type="transmembrane region" description="Helical" evidence="1">
    <location>
        <begin position="85"/>
        <end position="105"/>
    </location>
</feature>
<keyword evidence="1" id="KW-1133">Transmembrane helix</keyword>
<dbReference type="AlphaFoldDB" id="A0A2Z3H3L0"/>
<gene>
    <name evidence="2" type="ORF">C1280_19250</name>
</gene>
<evidence type="ECO:0000313" key="2">
    <source>
        <dbReference type="EMBL" id="AWM38912.1"/>
    </source>
</evidence>
<name>A0A2Z3H3L0_9BACT</name>
<evidence type="ECO:0000313" key="3">
    <source>
        <dbReference type="Proteomes" id="UP000245802"/>
    </source>
</evidence>
<evidence type="ECO:0000256" key="1">
    <source>
        <dbReference type="SAM" id="Phobius"/>
    </source>
</evidence>
<accession>A0A2Z3H3L0</accession>
<keyword evidence="1" id="KW-0812">Transmembrane</keyword>
<organism evidence="2 3">
    <name type="scientific">Gemmata obscuriglobus</name>
    <dbReference type="NCBI Taxonomy" id="114"/>
    <lineage>
        <taxon>Bacteria</taxon>
        <taxon>Pseudomonadati</taxon>
        <taxon>Planctomycetota</taxon>
        <taxon>Planctomycetia</taxon>
        <taxon>Gemmatales</taxon>
        <taxon>Gemmataceae</taxon>
        <taxon>Gemmata</taxon>
    </lineage>
</organism>
<keyword evidence="3" id="KW-1185">Reference proteome</keyword>
<protein>
    <submittedName>
        <fullName evidence="2">Uncharacterized protein</fullName>
    </submittedName>
</protein>
<keyword evidence="1" id="KW-0472">Membrane</keyword>
<dbReference type="KEGG" id="gog:C1280_19250"/>
<dbReference type="EMBL" id="CP025958">
    <property type="protein sequence ID" value="AWM38912.1"/>
    <property type="molecule type" value="Genomic_DNA"/>
</dbReference>
<sequence length="133" mass="15303">MFSGEESVRIRSSKPEADLEEAVRDAFDRVGRVKFFSRGEFEVRASRFQGTFVEPRIDGKLSRGRKDGEWVLTVDYRVAPSVTCWVLLVLGVFFLFLLRLLLLLIPYTTKGEMQRVLSNAVRDARDNIEREGD</sequence>
<dbReference type="Proteomes" id="UP000245802">
    <property type="component" value="Chromosome"/>
</dbReference>